<feature type="transmembrane region" description="Helical" evidence="1">
    <location>
        <begin position="169"/>
        <end position="186"/>
    </location>
</feature>
<sequence>MRRITLYFPQASRPVCIAWLLDELYFPCSVMFPDRENGKAPQAFKARTRVQQWVHAAKSMFILHALATTYARWLSPQRAQDHGDTQELEKNPSVNMQEDFNRLDKGLEKWKTGFLVGKTLVDADIMVHVSVQYISARALGIRGVDTKKGKNVAEWVDSARRVMGTRKLWIRRGLYCPLGYVGYWWITWDHGKLLTSVICVYFGFT</sequence>
<dbReference type="Gene3D" id="1.20.1050.10">
    <property type="match status" value="1"/>
</dbReference>
<keyword evidence="3" id="KW-1185">Reference proteome</keyword>
<dbReference type="InterPro" id="IPR036282">
    <property type="entry name" value="Glutathione-S-Trfase_C_sf"/>
</dbReference>
<evidence type="ECO:0000313" key="2">
    <source>
        <dbReference type="EMBL" id="QDS69795.1"/>
    </source>
</evidence>
<evidence type="ECO:0000256" key="1">
    <source>
        <dbReference type="SAM" id="Phobius"/>
    </source>
</evidence>
<dbReference type="OrthoDB" id="2309723at2759"/>
<dbReference type="STRING" id="50376.A0A517L2D6"/>
<proteinExistence type="predicted"/>
<accession>A0A517L2D6</accession>
<gene>
    <name evidence="2" type="ORF">FKW77_010403</name>
</gene>
<name>A0A517L2D6_9PEZI</name>
<keyword evidence="1" id="KW-1133">Transmembrane helix</keyword>
<dbReference type="AlphaFoldDB" id="A0A517L2D6"/>
<protein>
    <recommendedName>
        <fullName evidence="4">GST C-terminal domain-containing protein</fullName>
    </recommendedName>
</protein>
<evidence type="ECO:0008006" key="4">
    <source>
        <dbReference type="Google" id="ProtNLM"/>
    </source>
</evidence>
<keyword evidence="1" id="KW-0812">Transmembrane</keyword>
<reference evidence="2 3" key="1">
    <citation type="submission" date="2019-07" db="EMBL/GenBank/DDBJ databases">
        <title>Finished genome of Venturia effusa.</title>
        <authorList>
            <person name="Young C.A."/>
            <person name="Cox M.P."/>
            <person name="Ganley A.R.D."/>
            <person name="David W.J."/>
        </authorList>
    </citation>
    <scope>NUCLEOTIDE SEQUENCE [LARGE SCALE GENOMIC DNA]</scope>
    <source>
        <strain evidence="3">albino</strain>
    </source>
</reference>
<dbReference type="Proteomes" id="UP000316270">
    <property type="component" value="Chromosome 3"/>
</dbReference>
<organism evidence="2 3">
    <name type="scientific">Venturia effusa</name>
    <dbReference type="NCBI Taxonomy" id="50376"/>
    <lineage>
        <taxon>Eukaryota</taxon>
        <taxon>Fungi</taxon>
        <taxon>Dikarya</taxon>
        <taxon>Ascomycota</taxon>
        <taxon>Pezizomycotina</taxon>
        <taxon>Dothideomycetes</taxon>
        <taxon>Pleosporomycetidae</taxon>
        <taxon>Venturiales</taxon>
        <taxon>Venturiaceae</taxon>
        <taxon>Venturia</taxon>
    </lineage>
</organism>
<dbReference type="EMBL" id="CP042187">
    <property type="protein sequence ID" value="QDS69795.1"/>
    <property type="molecule type" value="Genomic_DNA"/>
</dbReference>
<keyword evidence="1" id="KW-0472">Membrane</keyword>
<dbReference type="SUPFAM" id="SSF47616">
    <property type="entry name" value="GST C-terminal domain-like"/>
    <property type="match status" value="1"/>
</dbReference>
<evidence type="ECO:0000313" key="3">
    <source>
        <dbReference type="Proteomes" id="UP000316270"/>
    </source>
</evidence>